<evidence type="ECO:0000313" key="1">
    <source>
        <dbReference type="EMBL" id="EEU30084.1"/>
    </source>
</evidence>
<dbReference type="AlphaFoldDB" id="C7XWT6"/>
<dbReference type="STRING" id="575594.HMPREF0501_01089"/>
<keyword evidence="2" id="KW-1185">Reference proteome</keyword>
<accession>C7XWT6</accession>
<reference evidence="1 2" key="1">
    <citation type="submission" date="2009-06" db="EMBL/GenBank/DDBJ databases">
        <title>The Genome Sequence of Lactobacillus coleohominis strain 101-4-CHN.</title>
        <authorList>
            <consortium name="The Broad Institute Genome Sequencing Platform"/>
            <person name="Ward D."/>
            <person name="Young S.K."/>
            <person name="Zeng Q."/>
            <person name="Koehrsen M."/>
            <person name="Alvarado L."/>
            <person name="Berlin A."/>
            <person name="Borenstein D."/>
            <person name="Chen Z."/>
            <person name="Engels R."/>
            <person name="Freedman E."/>
            <person name="Gellesch M."/>
            <person name="Goldberg J."/>
            <person name="Griggs A."/>
            <person name="Gujja S."/>
            <person name="Heiman D."/>
            <person name="Hepburn T."/>
            <person name="Howarth C."/>
            <person name="Jen D."/>
            <person name="Larson L."/>
            <person name="Lewis B."/>
            <person name="Mehta T."/>
            <person name="Park D."/>
            <person name="Pearson M."/>
            <person name="Roberts A."/>
            <person name="Saif S."/>
            <person name="Shea T."/>
            <person name="Shenoy N."/>
            <person name="Sisk P."/>
            <person name="Stolte C."/>
            <person name="Sykes S."/>
            <person name="Walk T."/>
            <person name="White J."/>
            <person name="Yandava C."/>
            <person name="Liu Y."/>
            <person name="Xu Q."/>
            <person name="Lander E."/>
            <person name="Nusbaum C."/>
            <person name="Galagan J."/>
            <person name="Birren B."/>
        </authorList>
    </citation>
    <scope>NUCLEOTIDE SEQUENCE [LARGE SCALE GENOMIC DNA]</scope>
    <source>
        <strain evidence="1 2">101-4-CHN</strain>
    </source>
</reference>
<dbReference type="Proteomes" id="UP000003987">
    <property type="component" value="Unassembled WGS sequence"/>
</dbReference>
<organism evidence="1 2">
    <name type="scientific">Limosilactobacillus coleohominis 101-4-CHN</name>
    <dbReference type="NCBI Taxonomy" id="575594"/>
    <lineage>
        <taxon>Bacteria</taxon>
        <taxon>Bacillati</taxon>
        <taxon>Bacillota</taxon>
        <taxon>Bacilli</taxon>
        <taxon>Lactobacillales</taxon>
        <taxon>Lactobacillaceae</taxon>
        <taxon>Limosilactobacillus</taxon>
    </lineage>
</organism>
<protein>
    <submittedName>
        <fullName evidence="1">Uncharacterized protein</fullName>
    </submittedName>
</protein>
<dbReference type="HOGENOM" id="CLU_3311652_0_0_9"/>
<name>C7XWT6_9LACO</name>
<proteinExistence type="predicted"/>
<gene>
    <name evidence="1" type="ORF">HMPREF0501_01089</name>
</gene>
<evidence type="ECO:0000313" key="2">
    <source>
        <dbReference type="Proteomes" id="UP000003987"/>
    </source>
</evidence>
<dbReference type="EMBL" id="GG698804">
    <property type="protein sequence ID" value="EEU30084.1"/>
    <property type="molecule type" value="Genomic_DNA"/>
</dbReference>
<sequence length="39" mass="4586">MVQAKRKVQLTEFNLVLSRNGLYASRVSDYNNKVFIRIN</sequence>